<accession>A0A1H4RB45</accession>
<keyword evidence="3" id="KW-1185">Reference proteome</keyword>
<dbReference type="Proteomes" id="UP000183561">
    <property type="component" value="Unassembled WGS sequence"/>
</dbReference>
<dbReference type="GO" id="GO:0005737">
    <property type="term" value="C:cytoplasm"/>
    <property type="evidence" value="ECO:0007669"/>
    <property type="project" value="TreeGrafter"/>
</dbReference>
<gene>
    <name evidence="2" type="ORF">SAMN04490239_3556</name>
</gene>
<dbReference type="Gene3D" id="3.50.50.60">
    <property type="entry name" value="FAD/NAD(P)-binding domain"/>
    <property type="match status" value="1"/>
</dbReference>
<sequence length="425" mass="46069">MKLIPYWLDTAEPSGDYRRTPVPDEVDVAVIGAGFTGLSAAVEFANQGASVAVLERHTVGWGASGRNGGMATTGLAIGFNTAVKRYGGTRAVEMFREYNDAIDTIEKLVHNYGIECDFQRFGKLSLAFHPSHYEGMLKSQEQLASLADYDVITIPKSEIHSEIGSDFYHGAMLDPLGAGLHVGKFAHGLAGAAVAAGAVVCENAAVTELHKVSGTVHDVHTTRGVVRAKQVLVATSGYTGAVTSWLQRRVIPVGSFIIVTEPLPDEVVDRILPNRRQSSDSKMLTYYFRITPDNRLLFGGRARFALSSPDSDVKSGKILRQAMIELFPYLSNVKVDYTWGGLVDLSMDQMVHAGIHDGVFYSLCYSGHGVQMAAHMGKKMVAYMGGDKTANVWEDLKNPPVPGHFGPPWFLPIIGGAAKIIDRIK</sequence>
<dbReference type="PANTHER" id="PTHR13847:SF281">
    <property type="entry name" value="FAD DEPENDENT OXIDOREDUCTASE DOMAIN-CONTAINING PROTEIN"/>
    <property type="match status" value="1"/>
</dbReference>
<feature type="domain" description="FAD dependent oxidoreductase" evidence="1">
    <location>
        <begin position="27"/>
        <end position="381"/>
    </location>
</feature>
<dbReference type="SUPFAM" id="SSF51905">
    <property type="entry name" value="FAD/NAD(P)-binding domain"/>
    <property type="match status" value="1"/>
</dbReference>
<dbReference type="OrthoDB" id="9805852at2"/>
<dbReference type="InterPro" id="IPR006076">
    <property type="entry name" value="FAD-dep_OxRdtase"/>
</dbReference>
<dbReference type="Gene3D" id="3.30.9.10">
    <property type="entry name" value="D-Amino Acid Oxidase, subunit A, domain 2"/>
    <property type="match status" value="1"/>
</dbReference>
<dbReference type="Pfam" id="PF01266">
    <property type="entry name" value="DAO"/>
    <property type="match status" value="1"/>
</dbReference>
<evidence type="ECO:0000259" key="1">
    <source>
        <dbReference type="Pfam" id="PF01266"/>
    </source>
</evidence>
<evidence type="ECO:0000313" key="3">
    <source>
        <dbReference type="Proteomes" id="UP000183561"/>
    </source>
</evidence>
<organism evidence="2 3">
    <name type="scientific">Rhodococcus koreensis</name>
    <dbReference type="NCBI Taxonomy" id="99653"/>
    <lineage>
        <taxon>Bacteria</taxon>
        <taxon>Bacillati</taxon>
        <taxon>Actinomycetota</taxon>
        <taxon>Actinomycetes</taxon>
        <taxon>Mycobacteriales</taxon>
        <taxon>Nocardiaceae</taxon>
        <taxon>Rhodococcus</taxon>
    </lineage>
</organism>
<name>A0A1H4RB45_9NOCA</name>
<dbReference type="EMBL" id="FNSV01000005">
    <property type="protein sequence ID" value="SEC29056.1"/>
    <property type="molecule type" value="Genomic_DNA"/>
</dbReference>
<dbReference type="InterPro" id="IPR036188">
    <property type="entry name" value="FAD/NAD-bd_sf"/>
</dbReference>
<dbReference type="RefSeq" id="WP_072937546.1">
    <property type="nucleotide sequence ID" value="NZ_FNSV01000005.1"/>
</dbReference>
<protein>
    <submittedName>
        <fullName evidence="2">Glycine/D-amino acid oxidase</fullName>
    </submittedName>
</protein>
<dbReference type="AlphaFoldDB" id="A0A1H4RB45"/>
<reference evidence="3" key="1">
    <citation type="submission" date="2016-10" db="EMBL/GenBank/DDBJ databases">
        <authorList>
            <person name="Varghese N."/>
            <person name="Submissions S."/>
        </authorList>
    </citation>
    <scope>NUCLEOTIDE SEQUENCE [LARGE SCALE GENOMIC DNA]</scope>
    <source>
        <strain evidence="3">DSM 44498</strain>
    </source>
</reference>
<proteinExistence type="predicted"/>
<dbReference type="PANTHER" id="PTHR13847">
    <property type="entry name" value="SARCOSINE DEHYDROGENASE-RELATED"/>
    <property type="match status" value="1"/>
</dbReference>
<evidence type="ECO:0000313" key="2">
    <source>
        <dbReference type="EMBL" id="SEC29056.1"/>
    </source>
</evidence>